<keyword evidence="2" id="KW-1185">Reference proteome</keyword>
<gene>
    <name evidence="1" type="ORF">K1T71_009481</name>
</gene>
<dbReference type="EMBL" id="CM034402">
    <property type="protein sequence ID" value="KAJ0175340.1"/>
    <property type="molecule type" value="Genomic_DNA"/>
</dbReference>
<comment type="caution">
    <text evidence="1">The sequence shown here is derived from an EMBL/GenBank/DDBJ whole genome shotgun (WGS) entry which is preliminary data.</text>
</comment>
<evidence type="ECO:0000313" key="2">
    <source>
        <dbReference type="Proteomes" id="UP000824533"/>
    </source>
</evidence>
<evidence type="ECO:0000313" key="1">
    <source>
        <dbReference type="EMBL" id="KAJ0175340.1"/>
    </source>
</evidence>
<name>A0ACC1CV67_9NEOP</name>
<proteinExistence type="predicted"/>
<sequence length="346" mass="40823">MSYNPNFYNNFHGSNFTFHIPPPPLPPPFLITSQPGISDQDFVKQFELKISPQVYKENRSLPSISEVKEKLHKLLNFLNELKKKEKELSNNITMLDDVHWNKNMTKVKEIKSYIDSILTEVKSSQLDLLRKLIAKRTAKRLRLKRVNERKKREKEYRIKELQERSRKIDENLQKIKDDINKAKKEEEAKIQADIILKEVLRKKHDAKKCIVKLDAFMKLRKARQNTAKGRGEDESESDAIAFNNNIEKLKSLWTQKLAQYDKEEVELRKQLKEESDIYQQPKNEMEKQVSDYLEKWRDFLFGGENPQVDFYGDIGRFVAIRSQWDRYIDPEGTPLPVGWVTPSVNA</sequence>
<protein>
    <submittedName>
        <fullName evidence="1">Uncharacterized protein</fullName>
    </submittedName>
</protein>
<reference evidence="1 2" key="1">
    <citation type="journal article" date="2021" name="Front. Genet.">
        <title>Chromosome-Level Genome Assembly Reveals Significant Gene Expansion in the Toll and IMD Signaling Pathways of Dendrolimus kikuchii.</title>
        <authorList>
            <person name="Zhou J."/>
            <person name="Wu P."/>
            <person name="Xiong Z."/>
            <person name="Liu N."/>
            <person name="Zhao N."/>
            <person name="Ji M."/>
            <person name="Qiu Y."/>
            <person name="Yang B."/>
        </authorList>
    </citation>
    <scope>NUCLEOTIDE SEQUENCE [LARGE SCALE GENOMIC DNA]</scope>
    <source>
        <strain evidence="1">Ann1</strain>
    </source>
</reference>
<organism evidence="1 2">
    <name type="scientific">Dendrolimus kikuchii</name>
    <dbReference type="NCBI Taxonomy" id="765133"/>
    <lineage>
        <taxon>Eukaryota</taxon>
        <taxon>Metazoa</taxon>
        <taxon>Ecdysozoa</taxon>
        <taxon>Arthropoda</taxon>
        <taxon>Hexapoda</taxon>
        <taxon>Insecta</taxon>
        <taxon>Pterygota</taxon>
        <taxon>Neoptera</taxon>
        <taxon>Endopterygota</taxon>
        <taxon>Lepidoptera</taxon>
        <taxon>Glossata</taxon>
        <taxon>Ditrysia</taxon>
        <taxon>Bombycoidea</taxon>
        <taxon>Lasiocampidae</taxon>
        <taxon>Dendrolimus</taxon>
    </lineage>
</organism>
<dbReference type="Proteomes" id="UP000824533">
    <property type="component" value="Linkage Group LG16"/>
</dbReference>
<accession>A0ACC1CV67</accession>